<dbReference type="Proteomes" id="UP000239494">
    <property type="component" value="Unassembled WGS sequence"/>
</dbReference>
<sequence length="60" mass="6770">MEEQNYPIGIADTETDPRFTAGLIFDVIDVLERHGYPRPVGADYAQVHCGVFRLLYRSVG</sequence>
<protein>
    <submittedName>
        <fullName evidence="1">Uncharacterized protein</fullName>
    </submittedName>
</protein>
<name>A0A2T0TLS7_9PSEU</name>
<accession>A0A2T0TLS7</accession>
<dbReference type="AlphaFoldDB" id="A0A2T0TLS7"/>
<gene>
    <name evidence="1" type="ORF">CLV43_101891</name>
</gene>
<keyword evidence="2" id="KW-1185">Reference proteome</keyword>
<organism evidence="1 2">
    <name type="scientific">Umezawaea tangerina</name>
    <dbReference type="NCBI Taxonomy" id="84725"/>
    <lineage>
        <taxon>Bacteria</taxon>
        <taxon>Bacillati</taxon>
        <taxon>Actinomycetota</taxon>
        <taxon>Actinomycetes</taxon>
        <taxon>Pseudonocardiales</taxon>
        <taxon>Pseudonocardiaceae</taxon>
        <taxon>Umezawaea</taxon>
    </lineage>
</organism>
<dbReference type="RefSeq" id="WP_106185611.1">
    <property type="nucleotide sequence ID" value="NZ_PVTF01000001.1"/>
</dbReference>
<comment type="caution">
    <text evidence="1">The sequence shown here is derived from an EMBL/GenBank/DDBJ whole genome shotgun (WGS) entry which is preliminary data.</text>
</comment>
<evidence type="ECO:0000313" key="1">
    <source>
        <dbReference type="EMBL" id="PRY46613.1"/>
    </source>
</evidence>
<dbReference type="OrthoDB" id="3637961at2"/>
<proteinExistence type="predicted"/>
<evidence type="ECO:0000313" key="2">
    <source>
        <dbReference type="Proteomes" id="UP000239494"/>
    </source>
</evidence>
<reference evidence="1 2" key="1">
    <citation type="submission" date="2018-03" db="EMBL/GenBank/DDBJ databases">
        <title>Genomic Encyclopedia of Archaeal and Bacterial Type Strains, Phase II (KMG-II): from individual species to whole genera.</title>
        <authorList>
            <person name="Goeker M."/>
        </authorList>
    </citation>
    <scope>NUCLEOTIDE SEQUENCE [LARGE SCALE GENOMIC DNA]</scope>
    <source>
        <strain evidence="1 2">DSM 44720</strain>
    </source>
</reference>
<dbReference type="EMBL" id="PVTF01000001">
    <property type="protein sequence ID" value="PRY46613.1"/>
    <property type="molecule type" value="Genomic_DNA"/>
</dbReference>